<reference evidence="1 2" key="1">
    <citation type="journal article" date="2019" name="Sci. Rep.">
        <title>Orb-weaving spider Araneus ventricosus genome elucidates the spidroin gene catalogue.</title>
        <authorList>
            <person name="Kono N."/>
            <person name="Nakamura H."/>
            <person name="Ohtoshi R."/>
            <person name="Moran D.A.P."/>
            <person name="Shinohara A."/>
            <person name="Yoshida Y."/>
            <person name="Fujiwara M."/>
            <person name="Mori M."/>
            <person name="Tomita M."/>
            <person name="Arakawa K."/>
        </authorList>
    </citation>
    <scope>NUCLEOTIDE SEQUENCE [LARGE SCALE GENOMIC DNA]</scope>
</reference>
<dbReference type="EMBL" id="BGPR01002598">
    <property type="protein sequence ID" value="GBM76093.1"/>
    <property type="molecule type" value="Genomic_DNA"/>
</dbReference>
<sequence>MILRGAAAWAYRLSARLLNSIQRKFLLNITGSYSTAPTAALQVIEGIMPLHTKEQEAAYARTDRLHKTSNYSNFNPPITMRTAQHPPNFTHQFFNSKTESLYRSNSFQYPVSIFTRRAQRWKTNLAAPSVSSYNELRIYGATSSLQHSLLSRASCYTGSLSLGKQHQPTG</sequence>
<evidence type="ECO:0000313" key="2">
    <source>
        <dbReference type="Proteomes" id="UP000499080"/>
    </source>
</evidence>
<organism evidence="1 2">
    <name type="scientific">Araneus ventricosus</name>
    <name type="common">Orbweaver spider</name>
    <name type="synonym">Epeira ventricosa</name>
    <dbReference type="NCBI Taxonomy" id="182803"/>
    <lineage>
        <taxon>Eukaryota</taxon>
        <taxon>Metazoa</taxon>
        <taxon>Ecdysozoa</taxon>
        <taxon>Arthropoda</taxon>
        <taxon>Chelicerata</taxon>
        <taxon>Arachnida</taxon>
        <taxon>Araneae</taxon>
        <taxon>Araneomorphae</taxon>
        <taxon>Entelegynae</taxon>
        <taxon>Araneoidea</taxon>
        <taxon>Araneidae</taxon>
        <taxon>Araneus</taxon>
    </lineage>
</organism>
<evidence type="ECO:0000313" key="1">
    <source>
        <dbReference type="EMBL" id="GBM76093.1"/>
    </source>
</evidence>
<protein>
    <submittedName>
        <fullName evidence="1">Uncharacterized protein</fullName>
    </submittedName>
</protein>
<dbReference type="OrthoDB" id="6515318at2759"/>
<dbReference type="AlphaFoldDB" id="A0A4Y2IED7"/>
<accession>A0A4Y2IED7</accession>
<keyword evidence="2" id="KW-1185">Reference proteome</keyword>
<gene>
    <name evidence="1" type="ORF">AVEN_148232_1</name>
</gene>
<name>A0A4Y2IED7_ARAVE</name>
<dbReference type="Proteomes" id="UP000499080">
    <property type="component" value="Unassembled WGS sequence"/>
</dbReference>
<proteinExistence type="predicted"/>
<comment type="caution">
    <text evidence="1">The sequence shown here is derived from an EMBL/GenBank/DDBJ whole genome shotgun (WGS) entry which is preliminary data.</text>
</comment>